<dbReference type="Proteomes" id="UP000032534">
    <property type="component" value="Unassembled WGS sequence"/>
</dbReference>
<proteinExistence type="predicted"/>
<evidence type="ECO:0000313" key="2">
    <source>
        <dbReference type="Proteomes" id="UP000032534"/>
    </source>
</evidence>
<reference evidence="1 2" key="1">
    <citation type="submission" date="2014-11" db="EMBL/GenBank/DDBJ databases">
        <title>Draft Genome Sequences of Paenibacillus polymyxa NRRL B-30509 and Paenibacillus terrae NRRL B-30644, Strains from a Poultry Environment that Produce Tridecaptin A and Paenicidins.</title>
        <authorList>
            <person name="van Belkum M.J."/>
            <person name="Lohans C.T."/>
            <person name="Vederas J.C."/>
        </authorList>
    </citation>
    <scope>NUCLEOTIDE SEQUENCE [LARGE SCALE GENOMIC DNA]</scope>
    <source>
        <strain evidence="1 2">NRRL B-30644</strain>
    </source>
</reference>
<gene>
    <name evidence="1" type="ORF">QD47_05745</name>
</gene>
<dbReference type="RefSeq" id="WP_044645214.1">
    <property type="nucleotide sequence ID" value="NZ_JTHP01000007.1"/>
</dbReference>
<dbReference type="PATRIC" id="fig|159743.3.peg.1237"/>
<keyword evidence="2" id="KW-1185">Reference proteome</keyword>
<protein>
    <submittedName>
        <fullName evidence="1">Uncharacterized protein</fullName>
    </submittedName>
</protein>
<sequence length="60" mass="6903">MNKETESGMDNPLLRNNERKVDKPVVHLDIRDILLQCGIRMPHCLQSEADGTKDRKDKSL</sequence>
<name>A0A0D7X675_9BACL</name>
<dbReference type="AlphaFoldDB" id="A0A0D7X675"/>
<organism evidence="1 2">
    <name type="scientific">Paenibacillus terrae</name>
    <dbReference type="NCBI Taxonomy" id="159743"/>
    <lineage>
        <taxon>Bacteria</taxon>
        <taxon>Bacillati</taxon>
        <taxon>Bacillota</taxon>
        <taxon>Bacilli</taxon>
        <taxon>Bacillales</taxon>
        <taxon>Paenibacillaceae</taxon>
        <taxon>Paenibacillus</taxon>
    </lineage>
</organism>
<accession>A0A0D7X675</accession>
<dbReference type="OrthoDB" id="2642385at2"/>
<comment type="caution">
    <text evidence="1">The sequence shown here is derived from an EMBL/GenBank/DDBJ whole genome shotgun (WGS) entry which is preliminary data.</text>
</comment>
<dbReference type="EMBL" id="JTHP01000007">
    <property type="protein sequence ID" value="KJD46523.1"/>
    <property type="molecule type" value="Genomic_DNA"/>
</dbReference>
<evidence type="ECO:0000313" key="1">
    <source>
        <dbReference type="EMBL" id="KJD46523.1"/>
    </source>
</evidence>